<proteinExistence type="predicted"/>
<gene>
    <name evidence="1" type="ORF">VTK73DRAFT_10327</name>
</gene>
<evidence type="ECO:0000313" key="2">
    <source>
        <dbReference type="Proteomes" id="UP001586593"/>
    </source>
</evidence>
<keyword evidence="2" id="KW-1185">Reference proteome</keyword>
<reference evidence="1 2" key="1">
    <citation type="journal article" date="2024" name="Commun. Biol.">
        <title>Comparative genomic analysis of thermophilic fungi reveals convergent evolutionary adaptations and gene losses.</title>
        <authorList>
            <person name="Steindorff A.S."/>
            <person name="Aguilar-Pontes M.V."/>
            <person name="Robinson A.J."/>
            <person name="Andreopoulos B."/>
            <person name="LaButti K."/>
            <person name="Kuo A."/>
            <person name="Mondo S."/>
            <person name="Riley R."/>
            <person name="Otillar R."/>
            <person name="Haridas S."/>
            <person name="Lipzen A."/>
            <person name="Grimwood J."/>
            <person name="Schmutz J."/>
            <person name="Clum A."/>
            <person name="Reid I.D."/>
            <person name="Moisan M.C."/>
            <person name="Butler G."/>
            <person name="Nguyen T.T.M."/>
            <person name="Dewar K."/>
            <person name="Conant G."/>
            <person name="Drula E."/>
            <person name="Henrissat B."/>
            <person name="Hansel C."/>
            <person name="Singer S."/>
            <person name="Hutchinson M.I."/>
            <person name="de Vries R.P."/>
            <person name="Natvig D.O."/>
            <person name="Powell A.J."/>
            <person name="Tsang A."/>
            <person name="Grigoriev I.V."/>
        </authorList>
    </citation>
    <scope>NUCLEOTIDE SEQUENCE [LARGE SCALE GENOMIC DNA]</scope>
    <source>
        <strain evidence="1 2">ATCC 24622</strain>
    </source>
</reference>
<dbReference type="EMBL" id="JAZHXJ010000970">
    <property type="protein sequence ID" value="KAL1847536.1"/>
    <property type="molecule type" value="Genomic_DNA"/>
</dbReference>
<name>A0ABR3VX93_9PEZI</name>
<sequence>MHGQSIKSIDSPQGAVFSPVKEGARGVQGGEVLGECHALPPLTLGISPGPLAILPAAVGLAGLVQVVGGPEIVLAAAPAARPLGEEPALLQQDGRMHGEAAELEDVLAEGGGVDARMRLHSS</sequence>
<comment type="caution">
    <text evidence="1">The sequence shown here is derived from an EMBL/GenBank/DDBJ whole genome shotgun (WGS) entry which is preliminary data.</text>
</comment>
<evidence type="ECO:0000313" key="1">
    <source>
        <dbReference type="EMBL" id="KAL1847536.1"/>
    </source>
</evidence>
<dbReference type="Proteomes" id="UP001586593">
    <property type="component" value="Unassembled WGS sequence"/>
</dbReference>
<accession>A0ABR3VX93</accession>
<organism evidence="1 2">
    <name type="scientific">Phialemonium thermophilum</name>
    <dbReference type="NCBI Taxonomy" id="223376"/>
    <lineage>
        <taxon>Eukaryota</taxon>
        <taxon>Fungi</taxon>
        <taxon>Dikarya</taxon>
        <taxon>Ascomycota</taxon>
        <taxon>Pezizomycotina</taxon>
        <taxon>Sordariomycetes</taxon>
        <taxon>Sordariomycetidae</taxon>
        <taxon>Cephalothecales</taxon>
        <taxon>Cephalothecaceae</taxon>
        <taxon>Phialemonium</taxon>
    </lineage>
</organism>
<protein>
    <submittedName>
        <fullName evidence="1">Uncharacterized protein</fullName>
    </submittedName>
</protein>